<feature type="non-terminal residue" evidence="2">
    <location>
        <position position="74"/>
    </location>
</feature>
<evidence type="ECO:0000256" key="1">
    <source>
        <dbReference type="SAM" id="SignalP"/>
    </source>
</evidence>
<evidence type="ECO:0000313" key="3">
    <source>
        <dbReference type="Proteomes" id="UP001328107"/>
    </source>
</evidence>
<organism evidence="2 3">
    <name type="scientific">Pristionchus mayeri</name>
    <dbReference type="NCBI Taxonomy" id="1317129"/>
    <lineage>
        <taxon>Eukaryota</taxon>
        <taxon>Metazoa</taxon>
        <taxon>Ecdysozoa</taxon>
        <taxon>Nematoda</taxon>
        <taxon>Chromadorea</taxon>
        <taxon>Rhabditida</taxon>
        <taxon>Rhabditina</taxon>
        <taxon>Diplogasteromorpha</taxon>
        <taxon>Diplogasteroidea</taxon>
        <taxon>Neodiplogasteridae</taxon>
        <taxon>Pristionchus</taxon>
    </lineage>
</organism>
<sequence>QNIVFMRFCTVCMLAVFLIQPCMSGSRSPRIKACGKQLIALLASLKQATNCLSHFENVRKTPMKRLSVLCCENS</sequence>
<feature type="non-terminal residue" evidence="2">
    <location>
        <position position="1"/>
    </location>
</feature>
<comment type="caution">
    <text evidence="2">The sequence shown here is derived from an EMBL/GenBank/DDBJ whole genome shotgun (WGS) entry which is preliminary data.</text>
</comment>
<evidence type="ECO:0008006" key="4">
    <source>
        <dbReference type="Google" id="ProtNLM"/>
    </source>
</evidence>
<feature type="chain" id="PRO_5042906629" description="Secreted protein" evidence="1">
    <location>
        <begin position="25"/>
        <end position="74"/>
    </location>
</feature>
<dbReference type="EMBL" id="BTRK01000002">
    <property type="protein sequence ID" value="GMR34541.1"/>
    <property type="molecule type" value="Genomic_DNA"/>
</dbReference>
<accession>A0AAN4Z8V3</accession>
<dbReference type="Proteomes" id="UP001328107">
    <property type="component" value="Unassembled WGS sequence"/>
</dbReference>
<name>A0AAN4Z8V3_9BILA</name>
<feature type="signal peptide" evidence="1">
    <location>
        <begin position="1"/>
        <end position="24"/>
    </location>
</feature>
<proteinExistence type="predicted"/>
<reference evidence="3" key="1">
    <citation type="submission" date="2022-10" db="EMBL/GenBank/DDBJ databases">
        <title>Genome assembly of Pristionchus species.</title>
        <authorList>
            <person name="Yoshida K."/>
            <person name="Sommer R.J."/>
        </authorList>
    </citation>
    <scope>NUCLEOTIDE SEQUENCE [LARGE SCALE GENOMIC DNA]</scope>
    <source>
        <strain evidence="3">RS5460</strain>
    </source>
</reference>
<gene>
    <name evidence="2" type="ORF">PMAYCL1PPCAC_04736</name>
</gene>
<evidence type="ECO:0000313" key="2">
    <source>
        <dbReference type="EMBL" id="GMR34541.1"/>
    </source>
</evidence>
<keyword evidence="3" id="KW-1185">Reference proteome</keyword>
<protein>
    <recommendedName>
        <fullName evidence="4">Secreted protein</fullName>
    </recommendedName>
</protein>
<dbReference type="AlphaFoldDB" id="A0AAN4Z8V3"/>
<keyword evidence="1" id="KW-0732">Signal</keyword>